<dbReference type="GO" id="GO:0046872">
    <property type="term" value="F:metal ion binding"/>
    <property type="evidence" value="ECO:0007669"/>
    <property type="project" value="UniProtKB-KW"/>
</dbReference>
<evidence type="ECO:0000256" key="2">
    <source>
        <dbReference type="ARBA" id="ARBA00022801"/>
    </source>
</evidence>
<name>A0A420BJC9_SPHD1</name>
<gene>
    <name evidence="4" type="ORF">DFQ12_1562</name>
</gene>
<dbReference type="PANTHER" id="PTHR31302:SF31">
    <property type="entry name" value="PHOSPHODIESTERASE YAEI"/>
    <property type="match status" value="1"/>
</dbReference>
<evidence type="ECO:0000256" key="1">
    <source>
        <dbReference type="ARBA" id="ARBA00022723"/>
    </source>
</evidence>
<dbReference type="Pfam" id="PF00149">
    <property type="entry name" value="Metallophos"/>
    <property type="match status" value="1"/>
</dbReference>
<accession>A0A420BJC9</accession>
<dbReference type="CDD" id="cd07385">
    <property type="entry name" value="MPP_YkuE_C"/>
    <property type="match status" value="1"/>
</dbReference>
<dbReference type="SUPFAM" id="SSF56300">
    <property type="entry name" value="Metallo-dependent phosphatases"/>
    <property type="match status" value="1"/>
</dbReference>
<feature type="domain" description="Calcineurin-like phosphoesterase" evidence="3">
    <location>
        <begin position="54"/>
        <end position="220"/>
    </location>
</feature>
<dbReference type="Gene3D" id="3.60.21.10">
    <property type="match status" value="1"/>
</dbReference>
<organism evidence="4 5">
    <name type="scientific">Sphingobacterium detergens</name>
    <dbReference type="NCBI Taxonomy" id="1145106"/>
    <lineage>
        <taxon>Bacteria</taxon>
        <taxon>Pseudomonadati</taxon>
        <taxon>Bacteroidota</taxon>
        <taxon>Sphingobacteriia</taxon>
        <taxon>Sphingobacteriales</taxon>
        <taxon>Sphingobacteriaceae</taxon>
        <taxon>Sphingobacterium</taxon>
    </lineage>
</organism>
<dbReference type="Proteomes" id="UP000286246">
    <property type="component" value="Unassembled WGS sequence"/>
</dbReference>
<evidence type="ECO:0000259" key="3">
    <source>
        <dbReference type="Pfam" id="PF00149"/>
    </source>
</evidence>
<dbReference type="InterPro" id="IPR029052">
    <property type="entry name" value="Metallo-depent_PP-like"/>
</dbReference>
<dbReference type="InterPro" id="IPR004843">
    <property type="entry name" value="Calcineurin-like_PHP"/>
</dbReference>
<evidence type="ECO:0000313" key="4">
    <source>
        <dbReference type="EMBL" id="RKE56696.1"/>
    </source>
</evidence>
<dbReference type="AlphaFoldDB" id="A0A420BJC9"/>
<protein>
    <recommendedName>
        <fullName evidence="3">Calcineurin-like phosphoesterase domain-containing protein</fullName>
    </recommendedName>
</protein>
<evidence type="ECO:0000313" key="5">
    <source>
        <dbReference type="Proteomes" id="UP000286246"/>
    </source>
</evidence>
<dbReference type="InterPro" id="IPR051158">
    <property type="entry name" value="Metallophosphoesterase_sf"/>
</dbReference>
<dbReference type="EMBL" id="RAPY01000001">
    <property type="protein sequence ID" value="RKE56696.1"/>
    <property type="molecule type" value="Genomic_DNA"/>
</dbReference>
<proteinExistence type="predicted"/>
<dbReference type="PANTHER" id="PTHR31302">
    <property type="entry name" value="TRANSMEMBRANE PROTEIN WITH METALLOPHOSPHOESTERASE DOMAIN-RELATED"/>
    <property type="match status" value="1"/>
</dbReference>
<sequence length="281" mass="31782">MKKKRFLKKAFITLTLAAALLGYYAWQIEPHWVKFEQLKLPIKNLPSNLEGKTLVQISDIHIGDYVSKDFIKNNFAKVGITHPDIIVYTGDFVRLVHNALPLADLDEVMQLAPKGKLQTLAILGNHDYGRAFKDSTAADSITTLLKKYDITVLRNESVNINGLQLYGMDDYWGTNFDPVKTMQNYNRNQASLVLCHNPDVADLDVWNGYEGWILSGHTHAGQVRIPFWGSPIIPVSNKNYDQGIKKLSGNRTLYINRGLGHSIPVRFNARPEITIFTLTKD</sequence>
<dbReference type="OrthoDB" id="9780884at2"/>
<dbReference type="GO" id="GO:0009245">
    <property type="term" value="P:lipid A biosynthetic process"/>
    <property type="evidence" value="ECO:0007669"/>
    <property type="project" value="TreeGrafter"/>
</dbReference>
<keyword evidence="5" id="KW-1185">Reference proteome</keyword>
<comment type="caution">
    <text evidence="4">The sequence shown here is derived from an EMBL/GenBank/DDBJ whole genome shotgun (WGS) entry which is preliminary data.</text>
</comment>
<dbReference type="GO" id="GO:0008758">
    <property type="term" value="F:UDP-2,3-diacylglucosamine hydrolase activity"/>
    <property type="evidence" value="ECO:0007669"/>
    <property type="project" value="TreeGrafter"/>
</dbReference>
<keyword evidence="2" id="KW-0378">Hydrolase</keyword>
<dbReference type="GO" id="GO:0016020">
    <property type="term" value="C:membrane"/>
    <property type="evidence" value="ECO:0007669"/>
    <property type="project" value="GOC"/>
</dbReference>
<keyword evidence="1" id="KW-0479">Metal-binding</keyword>
<reference evidence="4 5" key="1">
    <citation type="submission" date="2018-09" db="EMBL/GenBank/DDBJ databases">
        <title>Genomic Encyclopedia of Type Strains, Phase III (KMG-III): the genomes of soil and plant-associated and newly described type strains.</title>
        <authorList>
            <person name="Whitman W."/>
        </authorList>
    </citation>
    <scope>NUCLEOTIDE SEQUENCE [LARGE SCALE GENOMIC DNA]</scope>
    <source>
        <strain evidence="4 5">CECT 7938</strain>
    </source>
</reference>
<dbReference type="RefSeq" id="WP_120258342.1">
    <property type="nucleotide sequence ID" value="NZ_RAPY01000001.1"/>
</dbReference>